<evidence type="ECO:0000313" key="4">
    <source>
        <dbReference type="Proteomes" id="UP001457282"/>
    </source>
</evidence>
<evidence type="ECO:0000259" key="2">
    <source>
        <dbReference type="Pfam" id="PF14383"/>
    </source>
</evidence>
<organism evidence="3 4">
    <name type="scientific">Rubus argutus</name>
    <name type="common">Southern blackberry</name>
    <dbReference type="NCBI Taxonomy" id="59490"/>
    <lineage>
        <taxon>Eukaryota</taxon>
        <taxon>Viridiplantae</taxon>
        <taxon>Streptophyta</taxon>
        <taxon>Embryophyta</taxon>
        <taxon>Tracheophyta</taxon>
        <taxon>Spermatophyta</taxon>
        <taxon>Magnoliopsida</taxon>
        <taxon>eudicotyledons</taxon>
        <taxon>Gunneridae</taxon>
        <taxon>Pentapetalae</taxon>
        <taxon>rosids</taxon>
        <taxon>fabids</taxon>
        <taxon>Rosales</taxon>
        <taxon>Rosaceae</taxon>
        <taxon>Rosoideae</taxon>
        <taxon>Rosoideae incertae sedis</taxon>
        <taxon>Rubus</taxon>
    </lineage>
</organism>
<name>A0AAW1YGI6_RUBAR</name>
<dbReference type="AlphaFoldDB" id="A0AAW1YGI6"/>
<dbReference type="EMBL" id="JBEDUW010000002">
    <property type="protein sequence ID" value="KAK9947087.1"/>
    <property type="molecule type" value="Genomic_DNA"/>
</dbReference>
<dbReference type="InterPro" id="IPR032795">
    <property type="entry name" value="DUF3741-assoc"/>
</dbReference>
<accession>A0AAW1YGI6</accession>
<gene>
    <name evidence="3" type="ORF">M0R45_012523</name>
</gene>
<evidence type="ECO:0000256" key="1">
    <source>
        <dbReference type="SAM" id="MobiDB-lite"/>
    </source>
</evidence>
<comment type="caution">
    <text evidence="3">The sequence shown here is derived from an EMBL/GenBank/DDBJ whole genome shotgun (WGS) entry which is preliminary data.</text>
</comment>
<dbReference type="PANTHER" id="PTHR34282">
    <property type="entry name" value="OS01G0228800 PROTEIN-RELATED"/>
    <property type="match status" value="1"/>
</dbReference>
<feature type="region of interest" description="Disordered" evidence="1">
    <location>
        <begin position="46"/>
        <end position="80"/>
    </location>
</feature>
<feature type="compositionally biased region" description="Acidic residues" evidence="1">
    <location>
        <begin position="238"/>
        <end position="248"/>
    </location>
</feature>
<feature type="compositionally biased region" description="Polar residues" evidence="1">
    <location>
        <begin position="510"/>
        <end position="528"/>
    </location>
</feature>
<feature type="region of interest" description="Disordered" evidence="1">
    <location>
        <begin position="506"/>
        <end position="553"/>
    </location>
</feature>
<proteinExistence type="predicted"/>
<dbReference type="Pfam" id="PF14383">
    <property type="entry name" value="VARLMGL"/>
    <property type="match status" value="1"/>
</dbReference>
<dbReference type="PANTHER" id="PTHR34282:SF1">
    <property type="entry name" value="DUF3741 DOMAIN-CONTAINING PROTEIN"/>
    <property type="match status" value="1"/>
</dbReference>
<protein>
    <recommendedName>
        <fullName evidence="2">DUF3741 domain-containing protein</fullName>
    </recommendedName>
</protein>
<reference evidence="3 4" key="1">
    <citation type="journal article" date="2023" name="G3 (Bethesda)">
        <title>A chromosome-length genome assembly and annotation of blackberry (Rubus argutus, cv. 'Hillquist').</title>
        <authorList>
            <person name="Bruna T."/>
            <person name="Aryal R."/>
            <person name="Dudchenko O."/>
            <person name="Sargent D.J."/>
            <person name="Mead D."/>
            <person name="Buti M."/>
            <person name="Cavallini A."/>
            <person name="Hytonen T."/>
            <person name="Andres J."/>
            <person name="Pham M."/>
            <person name="Weisz D."/>
            <person name="Mascagni F."/>
            <person name="Usai G."/>
            <person name="Natali L."/>
            <person name="Bassil N."/>
            <person name="Fernandez G.E."/>
            <person name="Lomsadze A."/>
            <person name="Armour M."/>
            <person name="Olukolu B."/>
            <person name="Poorten T."/>
            <person name="Britton C."/>
            <person name="Davik J."/>
            <person name="Ashrafi H."/>
            <person name="Aiden E.L."/>
            <person name="Borodovsky M."/>
            <person name="Worthington M."/>
        </authorList>
    </citation>
    <scope>NUCLEOTIDE SEQUENCE [LARGE SCALE GENOMIC DNA]</scope>
    <source>
        <strain evidence="3">PI 553951</strain>
    </source>
</reference>
<feature type="compositionally biased region" description="Polar residues" evidence="1">
    <location>
        <begin position="56"/>
        <end position="80"/>
    </location>
</feature>
<feature type="compositionally biased region" description="Basic and acidic residues" evidence="1">
    <location>
        <begin position="478"/>
        <end position="491"/>
    </location>
</feature>
<dbReference type="Proteomes" id="UP001457282">
    <property type="component" value="Unassembled WGS sequence"/>
</dbReference>
<feature type="domain" description="DUF3741" evidence="2">
    <location>
        <begin position="335"/>
        <end position="353"/>
    </location>
</feature>
<sequence length="962" mass="108490">MAKRSDFAQKLLDDLRIRKERMAAPAQSSNRSNAMAIDAYAYSKQTYRGSRETRTHGTISSRTGNPHSRSTGSSRTPGLQEASNQMVAYGRGGSSGKIVDLSMALAFALENGAGKLTRTSSSSKSSVLGFLNQIGRGSMDFSKMERKVGVNRYWGSSSQFPNLSNFHIEEISRGAQKLNQILRACSNGVNLDKFSIEIGKELFKGAMDLEESLRMLVNLQEASEYKTSSQRKSRITLLDEDEDDEENIEEQKQLDLPRFSFDKSTRQAHKIQDVGRTGLKPKTAALPYSTGGSKYEKQGRMTATSVSHRHSVSYIPEVKNPSKLSEQKESKPEKDRIPNVIAKLMGLDELPKNENMKSTTTQKDNISKHKREQWAIGQTLQESSKIAGVQTKDVENLLSTSRQKVREGNKNPMMQKNTAFLVQAVNVQPAKNVSLEMVIHEGKQPWKDLTGIKPVTRSGKTTTIKADRQQGAQFKQNSGKDHREKERKQDYIRHGEQKLQVRKQKGTEMISKSASNKVVQQPQTNQARVNKKSKTEPVDAVQSKGVANGTYHENMVRRKSSAEFNIHMNEFSQKDPDQENSGIPPVMKEKTVHHVAPLQRSKIKGVNKSEIPRRIDEVATRRNGTLSKLTRPLKRSMLQEVTHRTHDKIGGHNAAEKSRASRFKQAEPHIIKSNKSTASARPLHLTHNLQKEAEASTLYQPNEDAFRGLQEPQTLAPNDSCQNPFSIVPNDQQDQAPIFGADDSIKVPTALNGTHEDSLDISYTVQFEQHKKPFNWRKHEPLTESESHLKQIVIQSQLFLNTAEALFKLEIPFGILHASGGHEYSTQSEFEDSKLTLDCGYEVMKRKGRRQELAVHPNFVKISISFIEVQSLDALVKQLYKDIEKLKLYGKNGKLECGPEEYVPRMLEMDVNNREPELNCMWDLGWDAAMFGFLEVDEVVRDLERLVLIGLIDDLTRDLFRT</sequence>
<feature type="compositionally biased region" description="Polar residues" evidence="1">
    <location>
        <begin position="468"/>
        <end position="477"/>
    </location>
</feature>
<evidence type="ECO:0000313" key="3">
    <source>
        <dbReference type="EMBL" id="KAK9947087.1"/>
    </source>
</evidence>
<keyword evidence="4" id="KW-1185">Reference proteome</keyword>
<feature type="region of interest" description="Disordered" evidence="1">
    <location>
        <begin position="468"/>
        <end position="491"/>
    </location>
</feature>
<feature type="region of interest" description="Disordered" evidence="1">
    <location>
        <begin position="230"/>
        <end position="250"/>
    </location>
</feature>